<feature type="transmembrane region" description="Helical" evidence="2">
    <location>
        <begin position="47"/>
        <end position="67"/>
    </location>
</feature>
<feature type="region of interest" description="Disordered" evidence="1">
    <location>
        <begin position="1"/>
        <end position="21"/>
    </location>
</feature>
<evidence type="ECO:0000256" key="2">
    <source>
        <dbReference type="SAM" id="Phobius"/>
    </source>
</evidence>
<evidence type="ECO:0000313" key="4">
    <source>
        <dbReference type="EMBL" id="RST29929.1"/>
    </source>
</evidence>
<feature type="domain" description="DUF1206" evidence="3">
    <location>
        <begin position="132"/>
        <end position="199"/>
    </location>
</feature>
<feature type="transmembrane region" description="Helical" evidence="2">
    <location>
        <begin position="225"/>
        <end position="247"/>
    </location>
</feature>
<dbReference type="AlphaFoldDB" id="A0A3S0EKT7"/>
<dbReference type="InterPro" id="IPR009597">
    <property type="entry name" value="DUF1206"/>
</dbReference>
<feature type="transmembrane region" description="Helical" evidence="2">
    <location>
        <begin position="87"/>
        <end position="105"/>
    </location>
</feature>
<keyword evidence="2" id="KW-0812">Transmembrane</keyword>
<dbReference type="OrthoDB" id="5702018at2"/>
<protein>
    <submittedName>
        <fullName evidence="4">DUF1206 domain-containing protein</fullName>
    </submittedName>
</protein>
<feature type="domain" description="DUF1206" evidence="3">
    <location>
        <begin position="223"/>
        <end position="287"/>
    </location>
</feature>
<name>A0A3S0EKT7_9SPHN</name>
<sequence length="310" mass="33410">MAGLEPDEPRQRRRRRGDLGREQSSLIDRNTAVMNSQVFDPRGKFELLTRVGFAGRGLLYVLIGALLIGTGRAEDLQGALDYLGEGWGRVALGALVVGFAAYAVWRLTDAAIDLEGHSDGKKNGGWPGRLAAAGSGLIYGYFAVQALRLLMGAHHVAEGGGGAQTGAQAATQLPGGTAMIWIAALLLAGAGAWQFVKAFRCSFCKDLHFAVREAPWVRWIGRLGYGARGAVFLTSAFFLAQAARLNAPDQAGGVDKVLRWFNHPTDYVVAAGLIFFGLFSLIEARYRMIHEPPVDKAVDKARDKLRETVA</sequence>
<dbReference type="Proteomes" id="UP000274661">
    <property type="component" value="Unassembled WGS sequence"/>
</dbReference>
<feature type="transmembrane region" description="Helical" evidence="2">
    <location>
        <begin position="267"/>
        <end position="286"/>
    </location>
</feature>
<dbReference type="Pfam" id="PF06724">
    <property type="entry name" value="DUF1206"/>
    <property type="match status" value="3"/>
</dbReference>
<comment type="caution">
    <text evidence="4">The sequence shown here is derived from an EMBL/GenBank/DDBJ whole genome shotgun (WGS) entry which is preliminary data.</text>
</comment>
<accession>A0A3S0EKT7</accession>
<evidence type="ECO:0000256" key="1">
    <source>
        <dbReference type="SAM" id="MobiDB-lite"/>
    </source>
</evidence>
<evidence type="ECO:0000259" key="3">
    <source>
        <dbReference type="Pfam" id="PF06724"/>
    </source>
</evidence>
<feature type="transmembrane region" description="Helical" evidence="2">
    <location>
        <begin position="126"/>
        <end position="144"/>
    </location>
</feature>
<evidence type="ECO:0000313" key="5">
    <source>
        <dbReference type="Proteomes" id="UP000274661"/>
    </source>
</evidence>
<keyword evidence="2" id="KW-0472">Membrane</keyword>
<dbReference type="EMBL" id="RWJF01000001">
    <property type="protein sequence ID" value="RST29929.1"/>
    <property type="molecule type" value="Genomic_DNA"/>
</dbReference>
<feature type="domain" description="DUF1206" evidence="3">
    <location>
        <begin position="51"/>
        <end position="111"/>
    </location>
</feature>
<feature type="transmembrane region" description="Helical" evidence="2">
    <location>
        <begin position="178"/>
        <end position="196"/>
    </location>
</feature>
<keyword evidence="2" id="KW-1133">Transmembrane helix</keyword>
<organism evidence="4 5">
    <name type="scientific">Sphingomonas ginkgonis</name>
    <dbReference type="NCBI Taxonomy" id="2315330"/>
    <lineage>
        <taxon>Bacteria</taxon>
        <taxon>Pseudomonadati</taxon>
        <taxon>Pseudomonadota</taxon>
        <taxon>Alphaproteobacteria</taxon>
        <taxon>Sphingomonadales</taxon>
        <taxon>Sphingomonadaceae</taxon>
        <taxon>Sphingomonas</taxon>
    </lineage>
</organism>
<reference evidence="4 5" key="1">
    <citation type="submission" date="2018-12" db="EMBL/GenBank/DDBJ databases">
        <title>Sphingomonas sp. HMF7854 Genome sequencing and assembly.</title>
        <authorList>
            <person name="Cha I."/>
            <person name="Kang H."/>
            <person name="Kim H."/>
            <person name="Kang J."/>
            <person name="Joh K."/>
        </authorList>
    </citation>
    <scope>NUCLEOTIDE SEQUENCE [LARGE SCALE GENOMIC DNA]</scope>
    <source>
        <strain evidence="4 5">HMF7854</strain>
    </source>
</reference>
<proteinExistence type="predicted"/>
<gene>
    <name evidence="4" type="ORF">HMF7854_03135</name>
</gene>
<keyword evidence="5" id="KW-1185">Reference proteome</keyword>